<dbReference type="EMBL" id="CM056816">
    <property type="protein sequence ID" value="KAJ8633371.1"/>
    <property type="molecule type" value="Genomic_DNA"/>
</dbReference>
<gene>
    <name evidence="1" type="ORF">MRB53_026707</name>
</gene>
<keyword evidence="2" id="KW-1185">Reference proteome</keyword>
<reference evidence="1 2" key="1">
    <citation type="journal article" date="2022" name="Hortic Res">
        <title>A haplotype resolved chromosomal level avocado genome allows analysis of novel avocado genes.</title>
        <authorList>
            <person name="Nath O."/>
            <person name="Fletcher S.J."/>
            <person name="Hayward A."/>
            <person name="Shaw L.M."/>
            <person name="Masouleh A.K."/>
            <person name="Furtado A."/>
            <person name="Henry R.J."/>
            <person name="Mitter N."/>
        </authorList>
    </citation>
    <scope>NUCLEOTIDE SEQUENCE [LARGE SCALE GENOMIC DNA]</scope>
    <source>
        <strain evidence="2">cv. Hass</strain>
    </source>
</reference>
<comment type="caution">
    <text evidence="1">The sequence shown here is derived from an EMBL/GenBank/DDBJ whole genome shotgun (WGS) entry which is preliminary data.</text>
</comment>
<proteinExistence type="predicted"/>
<sequence length="415" mass="47415">MADNDGSGEGLVVQGRTKDSSNKSKHRSNKKNIECYYCHKKGYIRKNCPERQRKGKEIEDSSSNDDSVSVADGRSDCVSDNALSVIENGIHPKDEWILDSDCSYHMCPNMDWFTTYREINGGSVLMGNNVACKTVGTRTIKIKMYDEIVRTLAEVRYVPDLKKNLISLGALDSDGCKFSGEGGVIKVVKGALVLMRGNRVGNLYVLSGNIVTGKAALSSSNDHEYASTRLWHLRLGHMSEKGLTILSNQNFLCGTKTSKVDFCERCIFEKHQKVSFKTGIHRTKDILDYVHSDVWGPYKVYSKGRSRFMLTFIDDYLRKVWVYTLKTKDQTFVTFKQWNEMVEKQIGRKVKKLRIGNGREYRSTEFENYCMDHSIVRHYTTTKTPQQNRVTKRMNRTILERARCLLFTAGLSKDF</sequence>
<evidence type="ECO:0000313" key="1">
    <source>
        <dbReference type="EMBL" id="KAJ8633371.1"/>
    </source>
</evidence>
<organism evidence="1 2">
    <name type="scientific">Persea americana</name>
    <name type="common">Avocado</name>
    <dbReference type="NCBI Taxonomy" id="3435"/>
    <lineage>
        <taxon>Eukaryota</taxon>
        <taxon>Viridiplantae</taxon>
        <taxon>Streptophyta</taxon>
        <taxon>Embryophyta</taxon>
        <taxon>Tracheophyta</taxon>
        <taxon>Spermatophyta</taxon>
        <taxon>Magnoliopsida</taxon>
        <taxon>Magnoliidae</taxon>
        <taxon>Laurales</taxon>
        <taxon>Lauraceae</taxon>
        <taxon>Persea</taxon>
    </lineage>
</organism>
<accession>A0ACC2LIT7</accession>
<name>A0ACC2LIT7_PERAE</name>
<protein>
    <submittedName>
        <fullName evidence="1">Uncharacterized protein</fullName>
    </submittedName>
</protein>
<evidence type="ECO:0000313" key="2">
    <source>
        <dbReference type="Proteomes" id="UP001234297"/>
    </source>
</evidence>
<dbReference type="Proteomes" id="UP001234297">
    <property type="component" value="Chromosome 8"/>
</dbReference>